<gene>
    <name evidence="1" type="ORF">IKE_03060</name>
</gene>
<sequence>MIKVKQEYEFLKSILSNRDIERLENAIREGRTIIVDGPQGPTGKSRFVRYLKEQGVNATEYWEAEVFTLDKPLKNRN</sequence>
<dbReference type="EMBL" id="AHFL01000014">
    <property type="protein sequence ID" value="EOO66502.1"/>
    <property type="molecule type" value="Genomic_DNA"/>
</dbReference>
<dbReference type="AlphaFoldDB" id="A0A9W5V8K9"/>
<comment type="caution">
    <text evidence="1">The sequence shown here is derived from an EMBL/GenBank/DDBJ whole genome shotgun (WGS) entry which is preliminary data.</text>
</comment>
<evidence type="ECO:0000313" key="2">
    <source>
        <dbReference type="Proteomes" id="UP000014023"/>
    </source>
</evidence>
<proteinExistence type="predicted"/>
<evidence type="ECO:0000313" key="1">
    <source>
        <dbReference type="EMBL" id="EOO66502.1"/>
    </source>
</evidence>
<organism evidence="1 2">
    <name type="scientific">Bacillus cereus VD196</name>
    <dbReference type="NCBI Taxonomy" id="1053243"/>
    <lineage>
        <taxon>Bacteria</taxon>
        <taxon>Bacillati</taxon>
        <taxon>Bacillota</taxon>
        <taxon>Bacilli</taxon>
        <taxon>Bacillales</taxon>
        <taxon>Bacillaceae</taxon>
        <taxon>Bacillus</taxon>
        <taxon>Bacillus cereus group</taxon>
    </lineage>
</organism>
<reference evidence="1 2" key="1">
    <citation type="submission" date="2012-12" db="EMBL/GenBank/DDBJ databases">
        <title>The Genome Sequence of Bacillus cereus VD196.</title>
        <authorList>
            <consortium name="The Broad Institute Genome Sequencing Platform"/>
            <consortium name="The Broad Institute Genome Sequencing Center for Infectious Disease"/>
            <person name="Feldgarden M."/>
            <person name="Van der Auwera G.A."/>
            <person name="Mahillon J."/>
            <person name="Duprez V."/>
            <person name="Timmery S."/>
            <person name="Mattelet C."/>
            <person name="Dierick K."/>
            <person name="Sun M."/>
            <person name="Yu Z."/>
            <person name="Zhu L."/>
            <person name="Hu X."/>
            <person name="Shank E.B."/>
            <person name="Swiecicka I."/>
            <person name="Hansen B.M."/>
            <person name="Andrup L."/>
            <person name="Walker B."/>
            <person name="Young S.K."/>
            <person name="Zeng Q."/>
            <person name="Gargeya S."/>
            <person name="Fitzgerald M."/>
            <person name="Haas B."/>
            <person name="Abouelleil A."/>
            <person name="Alvarado L."/>
            <person name="Arachchi H.M."/>
            <person name="Berlin A.M."/>
            <person name="Chapman S.B."/>
            <person name="Dewar J."/>
            <person name="Goldberg J."/>
            <person name="Griggs A."/>
            <person name="Gujja S."/>
            <person name="Hansen M."/>
            <person name="Howarth C."/>
            <person name="Imamovic A."/>
            <person name="Larimer J."/>
            <person name="McCowan C."/>
            <person name="Murphy C."/>
            <person name="Neiman D."/>
            <person name="Pearson M."/>
            <person name="Priest M."/>
            <person name="Roberts A."/>
            <person name="Saif S."/>
            <person name="Shea T."/>
            <person name="Sisk P."/>
            <person name="Sykes S."/>
            <person name="Wortman J."/>
            <person name="Nusbaum C."/>
            <person name="Birren B."/>
        </authorList>
    </citation>
    <scope>NUCLEOTIDE SEQUENCE [LARGE SCALE GENOMIC DNA]</scope>
    <source>
        <strain evidence="1 2">VD196</strain>
    </source>
</reference>
<name>A0A9W5V8K9_BACCE</name>
<accession>A0A9W5V8K9</accession>
<dbReference type="Proteomes" id="UP000014023">
    <property type="component" value="Unassembled WGS sequence"/>
</dbReference>
<protein>
    <submittedName>
        <fullName evidence="1">Uncharacterized protein</fullName>
    </submittedName>
</protein>
<dbReference type="RefSeq" id="WP_016125197.1">
    <property type="nucleotide sequence ID" value="NZ_KB976254.1"/>
</dbReference>